<accession>A0A0F9VLP9</accession>
<evidence type="ECO:0000313" key="1">
    <source>
        <dbReference type="EMBL" id="KKN66723.1"/>
    </source>
</evidence>
<protein>
    <submittedName>
        <fullName evidence="1">Uncharacterized protein</fullName>
    </submittedName>
</protein>
<name>A0A0F9VLP9_9ZZZZ</name>
<proteinExistence type="predicted"/>
<reference evidence="1" key="1">
    <citation type="journal article" date="2015" name="Nature">
        <title>Complex archaea that bridge the gap between prokaryotes and eukaryotes.</title>
        <authorList>
            <person name="Spang A."/>
            <person name="Saw J.H."/>
            <person name="Jorgensen S.L."/>
            <person name="Zaremba-Niedzwiedzka K."/>
            <person name="Martijn J."/>
            <person name="Lind A.E."/>
            <person name="van Eijk R."/>
            <person name="Schleper C."/>
            <person name="Guy L."/>
            <person name="Ettema T.J."/>
        </authorList>
    </citation>
    <scope>NUCLEOTIDE SEQUENCE</scope>
</reference>
<dbReference type="AlphaFoldDB" id="A0A0F9VLP9"/>
<dbReference type="EMBL" id="LAZR01000492">
    <property type="protein sequence ID" value="KKN66723.1"/>
    <property type="molecule type" value="Genomic_DNA"/>
</dbReference>
<comment type="caution">
    <text evidence="1">The sequence shown here is derived from an EMBL/GenBank/DDBJ whole genome shotgun (WGS) entry which is preliminary data.</text>
</comment>
<sequence length="65" mass="7118">MSDDTVTFPAEFRVHWPGQMVYVCEHHKDALLHLNGTMGGGDLSIDSFDTSGESCSNCINEAKKS</sequence>
<gene>
    <name evidence="1" type="ORF">LCGC14_0468340</name>
</gene>
<organism evidence="1">
    <name type="scientific">marine sediment metagenome</name>
    <dbReference type="NCBI Taxonomy" id="412755"/>
    <lineage>
        <taxon>unclassified sequences</taxon>
        <taxon>metagenomes</taxon>
        <taxon>ecological metagenomes</taxon>
    </lineage>
</organism>